<feature type="compositionally biased region" description="Basic and acidic residues" evidence="1">
    <location>
        <begin position="309"/>
        <end position="327"/>
    </location>
</feature>
<keyword evidence="2" id="KW-1185">Reference proteome</keyword>
<dbReference type="CDD" id="cd09272">
    <property type="entry name" value="RNase_HI_RT_Ty1"/>
    <property type="match status" value="1"/>
</dbReference>
<accession>A0ABM1QIE0</accession>
<dbReference type="Proteomes" id="UP000694864">
    <property type="component" value="Chromosome 2"/>
</dbReference>
<evidence type="ECO:0000256" key="1">
    <source>
        <dbReference type="SAM" id="MobiDB-lite"/>
    </source>
</evidence>
<dbReference type="SUPFAM" id="SSF56672">
    <property type="entry name" value="DNA/RNA polymerases"/>
    <property type="match status" value="1"/>
</dbReference>
<reference evidence="2" key="1">
    <citation type="journal article" date="2014" name="Nat. Commun.">
        <title>The emerging biofuel crop Camelina sativa retains a highly undifferentiated hexaploid genome structure.</title>
        <authorList>
            <person name="Kagale S."/>
            <person name="Koh C."/>
            <person name="Nixon J."/>
            <person name="Bollina V."/>
            <person name="Clarke W.E."/>
            <person name="Tuteja R."/>
            <person name="Spillane C."/>
            <person name="Robinson S.J."/>
            <person name="Links M.G."/>
            <person name="Clarke C."/>
            <person name="Higgins E.E."/>
            <person name="Huebert T."/>
            <person name="Sharpe A.G."/>
            <person name="Parkin I.A."/>
        </authorList>
    </citation>
    <scope>NUCLEOTIDE SEQUENCE [LARGE SCALE GENOMIC DNA]</scope>
    <source>
        <strain evidence="2">cv. DH55</strain>
    </source>
</reference>
<protein>
    <submittedName>
        <fullName evidence="3">Uncharacterized protein LOC109126972</fullName>
    </submittedName>
</protein>
<gene>
    <name evidence="3" type="primary">LOC109126972</name>
</gene>
<proteinExistence type="predicted"/>
<evidence type="ECO:0000313" key="3">
    <source>
        <dbReference type="RefSeq" id="XP_019086528.1"/>
    </source>
</evidence>
<evidence type="ECO:0000313" key="2">
    <source>
        <dbReference type="Proteomes" id="UP000694864"/>
    </source>
</evidence>
<reference evidence="3" key="2">
    <citation type="submission" date="2025-08" db="UniProtKB">
        <authorList>
            <consortium name="RefSeq"/>
        </authorList>
    </citation>
    <scope>IDENTIFICATION</scope>
    <source>
        <tissue evidence="3">Leaf</tissue>
    </source>
</reference>
<dbReference type="InterPro" id="IPR043502">
    <property type="entry name" value="DNA/RNA_pol_sf"/>
</dbReference>
<name>A0ABM1QIE0_CAMSA</name>
<dbReference type="GeneID" id="109126972"/>
<dbReference type="PANTHER" id="PTHR11439:SF524">
    <property type="entry name" value="RNA-DIRECTED DNA POLYMERASE, PROTEIN KINASE RLK-PELLE-DLSV FAMILY"/>
    <property type="match status" value="1"/>
</dbReference>
<sequence>MTAFLDSLNTQFRMKDLGQMHYFLGIQAHFHPSGLFLSQQKYAEDLLVVAAMSECSSIATPLPEQLENTRAKNKEPFPNPTYFRSLAGKLQYLTLTRPDIQFAVNFVCQKMHAPTFADFHLLKRILRYIKGTITMGLNFNKNTSSTLRVYSDSDHGGCKQNSVARSSTEAEYRAMSDAAAEISWICNILKELVIPQYQAPELYCDNLSAVDLTANPAFHKKSKHFLNHYHYVREKVALGTILVKHIPGHQQITDIFTKSLPFRPFSNLRYKLGVVLPPTQSLRGSISKNSTAPVPSVKNSALASSVKIENKSGQKWDRANTKVKKEDEEIEESVSRLM</sequence>
<organism evidence="2 3">
    <name type="scientific">Camelina sativa</name>
    <name type="common">False flax</name>
    <name type="synonym">Myagrum sativum</name>
    <dbReference type="NCBI Taxonomy" id="90675"/>
    <lineage>
        <taxon>Eukaryota</taxon>
        <taxon>Viridiplantae</taxon>
        <taxon>Streptophyta</taxon>
        <taxon>Embryophyta</taxon>
        <taxon>Tracheophyta</taxon>
        <taxon>Spermatophyta</taxon>
        <taxon>Magnoliopsida</taxon>
        <taxon>eudicotyledons</taxon>
        <taxon>Gunneridae</taxon>
        <taxon>Pentapetalae</taxon>
        <taxon>rosids</taxon>
        <taxon>malvids</taxon>
        <taxon>Brassicales</taxon>
        <taxon>Brassicaceae</taxon>
        <taxon>Camelineae</taxon>
        <taxon>Camelina</taxon>
    </lineage>
</organism>
<dbReference type="RefSeq" id="XP_019086528.1">
    <property type="nucleotide sequence ID" value="XM_019230983.1"/>
</dbReference>
<dbReference type="PANTHER" id="PTHR11439">
    <property type="entry name" value="GAG-POL-RELATED RETROTRANSPOSON"/>
    <property type="match status" value="1"/>
</dbReference>
<feature type="region of interest" description="Disordered" evidence="1">
    <location>
        <begin position="309"/>
        <end position="338"/>
    </location>
</feature>